<gene>
    <name evidence="1" type="ORF">GYN02_05285</name>
</gene>
<proteinExistence type="predicted"/>
<dbReference type="EMBL" id="JAAEBW010000002">
    <property type="protein sequence ID" value="MBM1194592.1"/>
    <property type="molecule type" value="Genomic_DNA"/>
</dbReference>
<name>A0ABS1ZDU2_9PSED</name>
<protein>
    <submittedName>
        <fullName evidence="1">Uncharacterized protein</fullName>
    </submittedName>
</protein>
<evidence type="ECO:0000313" key="1">
    <source>
        <dbReference type="EMBL" id="MBM1194592.1"/>
    </source>
</evidence>
<dbReference type="Proteomes" id="UP000809529">
    <property type="component" value="Unassembled WGS sequence"/>
</dbReference>
<reference evidence="1 2" key="1">
    <citation type="submission" date="2020-01" db="EMBL/GenBank/DDBJ databases">
        <title>Comparative genomics of meat spoilage bacteria.</title>
        <authorList>
            <person name="Hilgarth M."/>
            <person name="Vogel R.F."/>
        </authorList>
    </citation>
    <scope>NUCLEOTIDE SEQUENCE [LARGE SCALE GENOMIC DNA]</scope>
    <source>
        <strain evidence="1 2">TMW2.2077</strain>
    </source>
</reference>
<organism evidence="1 2">
    <name type="scientific">Pseudomonas weihenstephanensis</name>
    <dbReference type="NCBI Taxonomy" id="1608994"/>
    <lineage>
        <taxon>Bacteria</taxon>
        <taxon>Pseudomonadati</taxon>
        <taxon>Pseudomonadota</taxon>
        <taxon>Gammaproteobacteria</taxon>
        <taxon>Pseudomonadales</taxon>
        <taxon>Pseudomonadaceae</taxon>
        <taxon>Pseudomonas</taxon>
    </lineage>
</organism>
<keyword evidence="2" id="KW-1185">Reference proteome</keyword>
<sequence>MALHHPAYGNPAVICQKFLGSPSFNPRTSGELKADVLDRDVFDAHEMTFASSHKKIVITADMDDFGSIGHRSVAFTLDVNIQSGIYLFKRGAGGPVREMSYTECVKNNGEYVYHLIQAEVGSLQLSVVESCYSARLFTFDGCDHNNEPFEICGDFIINPPHASFNY</sequence>
<comment type="caution">
    <text evidence="1">The sequence shown here is derived from an EMBL/GenBank/DDBJ whole genome shotgun (WGS) entry which is preliminary data.</text>
</comment>
<evidence type="ECO:0000313" key="2">
    <source>
        <dbReference type="Proteomes" id="UP000809529"/>
    </source>
</evidence>
<accession>A0ABS1ZDU2</accession>